<accession>A0A6T9XZQ7</accession>
<evidence type="ECO:0000256" key="1">
    <source>
        <dbReference type="SAM" id="MobiDB-lite"/>
    </source>
</evidence>
<protein>
    <recommendedName>
        <fullName evidence="2">Hypervirulence associated protein TUDOR domain-containing protein</fullName>
    </recommendedName>
</protein>
<evidence type="ECO:0000259" key="2">
    <source>
        <dbReference type="Pfam" id="PF11160"/>
    </source>
</evidence>
<dbReference type="Pfam" id="PF11160">
    <property type="entry name" value="Hva1_TUDOR"/>
    <property type="match status" value="1"/>
</dbReference>
<dbReference type="Proteomes" id="UP000509458">
    <property type="component" value="Chromosome"/>
</dbReference>
<dbReference type="EMBL" id="LR812090">
    <property type="protein sequence ID" value="CAB9494325.1"/>
    <property type="molecule type" value="Genomic_DNA"/>
</dbReference>
<organism evidence="3 4">
    <name type="scientific">Alteromonas macleodii</name>
    <name type="common">Pseudoalteromonas macleodii</name>
    <dbReference type="NCBI Taxonomy" id="28108"/>
    <lineage>
        <taxon>Bacteria</taxon>
        <taxon>Pseudomonadati</taxon>
        <taxon>Pseudomonadota</taxon>
        <taxon>Gammaproteobacteria</taxon>
        <taxon>Alteromonadales</taxon>
        <taxon>Alteromonadaceae</taxon>
        <taxon>Alteromonas/Salinimonas group</taxon>
        <taxon>Alteromonas</taxon>
    </lineage>
</organism>
<dbReference type="InterPro" id="IPR021331">
    <property type="entry name" value="Hva1_TUDOR"/>
</dbReference>
<evidence type="ECO:0000313" key="4">
    <source>
        <dbReference type="Proteomes" id="UP000509458"/>
    </source>
</evidence>
<feature type="domain" description="Hypervirulence associated protein TUDOR" evidence="2">
    <location>
        <begin position="10"/>
        <end position="69"/>
    </location>
</feature>
<evidence type="ECO:0000313" key="3">
    <source>
        <dbReference type="EMBL" id="CAB9494325.1"/>
    </source>
</evidence>
<gene>
    <name evidence="3" type="ORF">ALFOR1_31299</name>
</gene>
<proteinExistence type="predicted"/>
<feature type="region of interest" description="Disordered" evidence="1">
    <location>
        <begin position="39"/>
        <end position="58"/>
    </location>
</feature>
<dbReference type="AlphaFoldDB" id="A0A6T9XZQ7"/>
<name>A0A6T9XZQ7_ALTMA</name>
<reference evidence="3 4" key="1">
    <citation type="submission" date="2020-06" db="EMBL/GenBank/DDBJ databases">
        <authorList>
            <person name="Duchaud E."/>
        </authorList>
    </citation>
    <scope>NUCLEOTIDE SEQUENCE [LARGE SCALE GENOMIC DNA]</scope>
    <source>
        <strain evidence="3">Alteromonas fortis</strain>
    </source>
</reference>
<sequence length="73" mass="8149">MMKHYAVNTEVEWEWGNGSATGNIREKFTSDVTRTIKGSSVKREASDSDPAYLIEQDDGSKVLKSHSEIKKSS</sequence>